<feature type="transmembrane region" description="Helical" evidence="1">
    <location>
        <begin position="161"/>
        <end position="180"/>
    </location>
</feature>
<keyword evidence="1" id="KW-0812">Transmembrane</keyword>
<dbReference type="Proteomes" id="UP001327986">
    <property type="component" value="Chromosome"/>
</dbReference>
<feature type="transmembrane region" description="Helical" evidence="1">
    <location>
        <begin position="41"/>
        <end position="61"/>
    </location>
</feature>
<feature type="transmembrane region" description="Helical" evidence="1">
    <location>
        <begin position="187"/>
        <end position="204"/>
    </location>
</feature>
<feature type="transmembrane region" description="Helical" evidence="1">
    <location>
        <begin position="136"/>
        <end position="155"/>
    </location>
</feature>
<dbReference type="PANTHER" id="PTHR31303">
    <property type="entry name" value="CTP-DEPENDENT DIACYLGLYCEROL KINASE 1"/>
    <property type="match status" value="1"/>
</dbReference>
<dbReference type="GO" id="GO:0004143">
    <property type="term" value="F:ATP-dependent diacylglycerol kinase activity"/>
    <property type="evidence" value="ECO:0007669"/>
    <property type="project" value="InterPro"/>
</dbReference>
<name>A0AB38Z7Y0_9CHLR</name>
<keyword evidence="1" id="KW-0472">Membrane</keyword>
<proteinExistence type="predicted"/>
<keyword evidence="1" id="KW-1133">Transmembrane helix</keyword>
<evidence type="ECO:0000313" key="2">
    <source>
        <dbReference type="EMBL" id="WRO06688.1"/>
    </source>
</evidence>
<accession>A0AB38Z7Y0</accession>
<reference evidence="2" key="1">
    <citation type="submission" date="2023-12" db="EMBL/GenBank/DDBJ databases">
        <title>Isolation of organohalide respiring bacteria Dehalococcoides mccartyi strain GPTCE1 in groundwater collected near a chemical plant in Suzhou, China.</title>
        <authorList>
            <person name="Liu G."/>
        </authorList>
    </citation>
    <scope>NUCLEOTIDE SEQUENCE</scope>
    <source>
        <strain evidence="2">GPTCE1</strain>
    </source>
</reference>
<dbReference type="RefSeq" id="WP_324664194.1">
    <property type="nucleotide sequence ID" value="NZ_CP141531.1"/>
</dbReference>
<sequence length="205" mass="22427">MSVRVRPVDITLNKHWRRWLHLIGGSFFPILALFVPNTALLIPLAIVAGALTLLEIVRLKIPQLNQWMILHLGEALKPREQSQATGATYLLLASVIVFLFPDKYVAITSLLFLSIGDLMAKIIGEKYGHRVLFKKSIEGSFACLVSCLSIGILISRITPTISLPIAIIGAVSATIVELLPSPIDDNLTIPIISALMMTLSALYFG</sequence>
<dbReference type="PANTHER" id="PTHR31303:SF1">
    <property type="entry name" value="CTP-DEPENDENT DIACYLGLYCEROL KINASE 1"/>
    <property type="match status" value="1"/>
</dbReference>
<protein>
    <recommendedName>
        <fullName evidence="4">Phosphatidate cytidylyltransferase</fullName>
    </recommendedName>
</protein>
<feature type="transmembrane region" description="Helical" evidence="1">
    <location>
        <begin position="19"/>
        <end position="35"/>
    </location>
</feature>
<feature type="transmembrane region" description="Helical" evidence="1">
    <location>
        <begin position="82"/>
        <end position="100"/>
    </location>
</feature>
<organism evidence="2 3">
    <name type="scientific">Dehalococcoides mccartyi</name>
    <dbReference type="NCBI Taxonomy" id="61435"/>
    <lineage>
        <taxon>Bacteria</taxon>
        <taxon>Bacillati</taxon>
        <taxon>Chloroflexota</taxon>
        <taxon>Dehalococcoidia</taxon>
        <taxon>Dehalococcoidales</taxon>
        <taxon>Dehalococcoidaceae</taxon>
        <taxon>Dehalococcoides</taxon>
    </lineage>
</organism>
<evidence type="ECO:0008006" key="4">
    <source>
        <dbReference type="Google" id="ProtNLM"/>
    </source>
</evidence>
<gene>
    <name evidence="2" type="ORF">VLL09_04680</name>
</gene>
<evidence type="ECO:0000256" key="1">
    <source>
        <dbReference type="SAM" id="Phobius"/>
    </source>
</evidence>
<evidence type="ECO:0000313" key="3">
    <source>
        <dbReference type="Proteomes" id="UP001327986"/>
    </source>
</evidence>
<dbReference type="InterPro" id="IPR037997">
    <property type="entry name" value="Dgk1-like"/>
</dbReference>
<dbReference type="EMBL" id="CP141531">
    <property type="protein sequence ID" value="WRO06688.1"/>
    <property type="molecule type" value="Genomic_DNA"/>
</dbReference>
<dbReference type="AlphaFoldDB" id="A0AB38Z7Y0"/>